<evidence type="ECO:0000259" key="2">
    <source>
        <dbReference type="PROSITE" id="PS51717"/>
    </source>
</evidence>
<gene>
    <name evidence="4" type="ORF">BYL167_LOCUS8065</name>
    <name evidence="3" type="ORF">CJN711_LOCUS4270</name>
</gene>
<organism evidence="3 5">
    <name type="scientific">Rotaria magnacalcarata</name>
    <dbReference type="NCBI Taxonomy" id="392030"/>
    <lineage>
        <taxon>Eukaryota</taxon>
        <taxon>Metazoa</taxon>
        <taxon>Spiralia</taxon>
        <taxon>Gnathifera</taxon>
        <taxon>Rotifera</taxon>
        <taxon>Eurotatoria</taxon>
        <taxon>Bdelloidea</taxon>
        <taxon>Philodinida</taxon>
        <taxon>Philodinidae</taxon>
        <taxon>Rotaria</taxon>
    </lineage>
</organism>
<dbReference type="Pfam" id="PF00595">
    <property type="entry name" value="PDZ"/>
    <property type="match status" value="1"/>
</dbReference>
<evidence type="ECO:0008006" key="6">
    <source>
        <dbReference type="Google" id="ProtNLM"/>
    </source>
</evidence>
<dbReference type="InterPro" id="IPR030383">
    <property type="entry name" value="G_VLIG_dom"/>
</dbReference>
<dbReference type="EMBL" id="CAJOBH010002167">
    <property type="protein sequence ID" value="CAF3893117.1"/>
    <property type="molecule type" value="Genomic_DNA"/>
</dbReference>
<evidence type="ECO:0000313" key="5">
    <source>
        <dbReference type="Proteomes" id="UP000663855"/>
    </source>
</evidence>
<protein>
    <recommendedName>
        <fullName evidence="6">VLIG-type G domain-containing protein</fullName>
    </recommendedName>
</protein>
<accession>A0A814JPP3</accession>
<dbReference type="EMBL" id="CAJNOV010000849">
    <property type="protein sequence ID" value="CAF1040890.1"/>
    <property type="molecule type" value="Genomic_DNA"/>
</dbReference>
<sequence>MSRILEDDADYQLDRDLLILHTIVNVKEHGHAYKASLCDGDRLIEINGHDVRSRSYVECVTLLQNTGDKLTIKVIRCSGENTVSSTAQTSIVDNTVQPSGEEQISSINIVDYLKPDRCIYSIKVNYNNSSIVRCFDFLKPYCTNPDGPLHPTFNTIVDQPLDTTKLSQILNNQVIPADALTEYVVDSLKRYHALNDIITLLSNDLYSLLKANTINERASLIEQLTKRVLLVQTLESMSYDSQRFLCNFIRKNDLPIPLSYRIWDSTEKTMYHRINFNCLMEILCLTDLHVILQFGSPSASGLGKTSLIGYFCHDKRLESLFTDASDMSWRDGCMDVLFTRRFTVFDVHGTTTDLRLIRSIQPYTYVQIIYVTEADLNTNFLEVNAMANAPHISTIVVIFDLNYDNHELSMKLIKRFEEKFKHWTNTQWTSAPMINTFNNLSAIKKTLRNNQLRETFDHLLKQIKPYGQEPLFRSCFQIQSSFYETNMSLAPIKVVFDIEKELHHLFSNLSDTTENLRLVTPHTYQQSIARMPNATLHELLPSETSTLNYSSNDISQRIPTSCILNKYHAFTISLLNYRTYIELLIVDAYLEKWKAAYTPNLRQTQLKFREKVSKALRQLKQAEGENVTSSEIIRLRENYESLLNQLREVDIRLANVDLTFGLLCDELFSLWDIILGTHSSNEIKKYQKEFDLVATKLAELVYKGFALHILRGRPLKSHSRLLKMCFKKLTPRESVVVLTVVGEQSSGKSSLLNSTFGCNFRVSTGRCTLGLYLGKRSYAHLVQYLKIGIHSNESLAYYKNMAIIIIDSEGLMSLEESGSIFDNQMVTMAILSSNLVIVNHKGELGASLEGLIGMSLYAKVQIQSSPFKPALLFVLRDQNDRNMDIFQQQLGTFKDNIQTKGKCLQICIDDEVDMANIVLLPGAYTEDINSDYGMVKQWRTEKFSREINGFRKTVFKCLEEHIQETVNTEDIQHNPLDATILRKYFDTYLYSKLTTNWKSIDDLGISLLQCQNLYELSVQNELRSIASNIIAERQNRLQRIGSDLIQALIKNNDQSKDTNLNTNTSLELHGWVKNIVKNGNIELNKVIDEQVKDALKDYHEQTQHSYFAKMKSHKATIEASIKNMQQYLYEQLETRALEMALKVRQDYYRRELFDIKVKSKQLNDFTIKLNQRVQQLEIEITDSLQAYKRSKEAIVKSVLDVYRNLSETKSPKKHRNSAYNLCQSLDYNKYVETIKEFDDIINRYMKSYIENNGRFHLSQETTTPQSPFLLARPTFLSSHPLEDLNVYQWFNNINDLTKNQQTMHFVFRVLLSRINDRLDIFPLHLVYSDPKMIDELIETIDDEINSAKIDLTHINRTALVHDLIILILYMLVEKTNKRFEFKTNLLLSDTLNDLNQVKQNLLDQINEEETSHNQAQLFRRIVGKDIIHQVKRINRQNLIEEILTKFNEYCLIHPTDITRQIYAESIASEPINPSAILKLVADPSYFCFEFIYQIIKRFSEQNIDVYCNDVASTYAAYMVMIRDIILNDKCTDIYVLHNKILQQIVFEIPDFQASHTIELEQKIAYPDHFQGYFKDLDLFQGENDSVLLQQLAKVSEEFSQTLSPECFETLIYRSIGCTSRCPGCGIKCELPAKIDFSEEHHHYSQHHLPMAFNGWPRDDQFHPHLSMCYQQWKTKTLFRGDTAVSSPEDFFSSEASDWLEDVKRKSETGEACLERYPLLEQRRAWMAVRYKLLKDFQLQDQGSYHTGIYPTSIVSVPNDVDVVWNKL</sequence>
<dbReference type="SUPFAM" id="SSF50156">
    <property type="entry name" value="PDZ domain-like"/>
    <property type="match status" value="1"/>
</dbReference>
<evidence type="ECO:0000313" key="3">
    <source>
        <dbReference type="EMBL" id="CAF1040890.1"/>
    </source>
</evidence>
<dbReference type="PROSITE" id="PS51717">
    <property type="entry name" value="G_VLIG"/>
    <property type="match status" value="1"/>
</dbReference>
<dbReference type="GO" id="GO:0005525">
    <property type="term" value="F:GTP binding"/>
    <property type="evidence" value="ECO:0007669"/>
    <property type="project" value="InterPro"/>
</dbReference>
<feature type="domain" description="PDZ" evidence="1">
    <location>
        <begin position="23"/>
        <end position="78"/>
    </location>
</feature>
<dbReference type="InterPro" id="IPR001478">
    <property type="entry name" value="PDZ"/>
</dbReference>
<proteinExistence type="predicted"/>
<name>A0A814JPP3_9BILA</name>
<comment type="caution">
    <text evidence="3">The sequence shown here is derived from an EMBL/GenBank/DDBJ whole genome shotgun (WGS) entry which is preliminary data.</text>
</comment>
<dbReference type="InterPro" id="IPR027417">
    <property type="entry name" value="P-loop_NTPase"/>
</dbReference>
<reference evidence="3" key="1">
    <citation type="submission" date="2021-02" db="EMBL/GenBank/DDBJ databases">
        <authorList>
            <person name="Nowell W R."/>
        </authorList>
    </citation>
    <scope>NUCLEOTIDE SEQUENCE</scope>
</reference>
<feature type="domain" description="VLIG-type G" evidence="2">
    <location>
        <begin position="732"/>
        <end position="848"/>
    </location>
</feature>
<dbReference type="PANTHER" id="PTHR14819:SF25">
    <property type="entry name" value="CHROMOSOME UNDETERMINED SCAFFOLD_52, WHOLE GENOME SHOTGUN SEQUENCE"/>
    <property type="match status" value="1"/>
</dbReference>
<dbReference type="Proteomes" id="UP000681967">
    <property type="component" value="Unassembled WGS sequence"/>
</dbReference>
<dbReference type="SMART" id="SM00228">
    <property type="entry name" value="PDZ"/>
    <property type="match status" value="1"/>
</dbReference>
<dbReference type="InterPro" id="IPR036034">
    <property type="entry name" value="PDZ_sf"/>
</dbReference>
<dbReference type="PROSITE" id="PS50106">
    <property type="entry name" value="PDZ"/>
    <property type="match status" value="1"/>
</dbReference>
<dbReference type="InterPro" id="IPR052986">
    <property type="entry name" value="VLIG_GTPase"/>
</dbReference>
<dbReference type="Gene3D" id="2.30.42.10">
    <property type="match status" value="1"/>
</dbReference>
<dbReference type="PANTHER" id="PTHR14819">
    <property type="entry name" value="GTP-BINDING"/>
    <property type="match status" value="1"/>
</dbReference>
<dbReference type="Pfam" id="PF25683">
    <property type="entry name" value="URGCP_GTPase"/>
    <property type="match status" value="1"/>
</dbReference>
<evidence type="ECO:0000313" key="4">
    <source>
        <dbReference type="EMBL" id="CAF3893117.1"/>
    </source>
</evidence>
<dbReference type="Gene3D" id="3.40.50.300">
    <property type="entry name" value="P-loop containing nucleotide triphosphate hydrolases"/>
    <property type="match status" value="1"/>
</dbReference>
<dbReference type="Proteomes" id="UP000663855">
    <property type="component" value="Unassembled WGS sequence"/>
</dbReference>
<evidence type="ECO:0000259" key="1">
    <source>
        <dbReference type="PROSITE" id="PS50106"/>
    </source>
</evidence>
<dbReference type="SUPFAM" id="SSF52540">
    <property type="entry name" value="P-loop containing nucleoside triphosphate hydrolases"/>
    <property type="match status" value="1"/>
</dbReference>